<keyword evidence="1" id="KW-1133">Transmembrane helix</keyword>
<gene>
    <name evidence="3" type="ORF">CTM89_20255</name>
    <name evidence="2" type="ORF">CTM94_09735</name>
</gene>
<dbReference type="GeneID" id="99740008"/>
<keyword evidence="5" id="KW-1185">Reference proteome</keyword>
<evidence type="ECO:0000313" key="2">
    <source>
        <dbReference type="EMBL" id="PSV82428.1"/>
    </source>
</evidence>
<keyword evidence="1" id="KW-0812">Transmembrane</keyword>
<evidence type="ECO:0000313" key="5">
    <source>
        <dbReference type="Proteomes" id="UP000241566"/>
    </source>
</evidence>
<dbReference type="RefSeq" id="WP_023933279.1">
    <property type="nucleotide sequence ID" value="NZ_CP131601.1"/>
</dbReference>
<proteinExistence type="predicted"/>
<dbReference type="Proteomes" id="UP000241566">
    <property type="component" value="Unassembled WGS sequence"/>
</dbReference>
<evidence type="ECO:0000313" key="4">
    <source>
        <dbReference type="Proteomes" id="UP000240410"/>
    </source>
</evidence>
<comment type="caution">
    <text evidence="3">The sequence shown here is derived from an EMBL/GenBank/DDBJ whole genome shotgun (WGS) entry which is preliminary data.</text>
</comment>
<evidence type="ECO:0000256" key="1">
    <source>
        <dbReference type="SAM" id="Phobius"/>
    </source>
</evidence>
<reference evidence="3 4" key="1">
    <citation type="submission" date="2018-03" db="EMBL/GenBank/DDBJ databases">
        <title>Whole genome sequencing of Histamine producing bacteria.</title>
        <authorList>
            <person name="Butler K."/>
        </authorList>
    </citation>
    <scope>NUCLEOTIDE SEQUENCE [LARGE SCALE GENOMIC DNA]</scope>
    <source>
        <strain evidence="2 5">ATCC 25521</strain>
        <strain evidence="3 4">ATCC 33979</strain>
    </source>
</reference>
<evidence type="ECO:0000313" key="3">
    <source>
        <dbReference type="EMBL" id="PSV86803.1"/>
    </source>
</evidence>
<feature type="transmembrane region" description="Helical" evidence="1">
    <location>
        <begin position="12"/>
        <end position="37"/>
    </location>
</feature>
<organism evidence="3 4">
    <name type="scientific">Photobacterium leiognathi</name>
    <dbReference type="NCBI Taxonomy" id="553611"/>
    <lineage>
        <taxon>Bacteria</taxon>
        <taxon>Pseudomonadati</taxon>
        <taxon>Pseudomonadota</taxon>
        <taxon>Gammaproteobacteria</taxon>
        <taxon>Vibrionales</taxon>
        <taxon>Vibrionaceae</taxon>
        <taxon>Photobacterium</taxon>
    </lineage>
</organism>
<dbReference type="Pfam" id="PF11346">
    <property type="entry name" value="DUF3149"/>
    <property type="match status" value="1"/>
</dbReference>
<accession>A0A0D8MG60</accession>
<dbReference type="Proteomes" id="UP000240410">
    <property type="component" value="Unassembled WGS sequence"/>
</dbReference>
<dbReference type="InterPro" id="IPR021494">
    <property type="entry name" value="DUF3149"/>
</dbReference>
<dbReference type="EMBL" id="PYOI01000012">
    <property type="protein sequence ID" value="PSV82428.1"/>
    <property type="molecule type" value="Genomic_DNA"/>
</dbReference>
<dbReference type="AlphaFoldDB" id="A0A0D8MG60"/>
<name>A0A0D8MG60_PHOLE</name>
<protein>
    <submittedName>
        <fullName evidence="3">DUF3149 domain-containing protein</fullName>
    </submittedName>
</protein>
<dbReference type="EMBL" id="PYOJ01000045">
    <property type="protein sequence ID" value="PSV86803.1"/>
    <property type="molecule type" value="Genomic_DNA"/>
</dbReference>
<sequence length="46" mass="5058">MDFWLDLLFGNSIGLASMLVIFGALGLMLFFGGYFIYKASTANPPH</sequence>
<keyword evidence="1" id="KW-0472">Membrane</keyword>